<dbReference type="EMBL" id="WCHB01000037">
    <property type="protein sequence ID" value="NRO35005.1"/>
    <property type="molecule type" value="Genomic_DNA"/>
</dbReference>
<dbReference type="Proteomes" id="UP000651333">
    <property type="component" value="Unassembled WGS sequence"/>
</dbReference>
<reference evidence="2" key="2">
    <citation type="submission" date="2019-09" db="EMBL/GenBank/DDBJ databases">
        <title>Comparative genomic analysis of Lactobacillus helveticus.</title>
        <authorList>
            <person name="Zhang H."/>
            <person name="Chen Y."/>
            <person name="Zhong Z."/>
        </authorList>
    </citation>
    <scope>NUCLEOTIDE SEQUENCE</scope>
    <source>
        <strain evidence="2">IMAU30003</strain>
    </source>
</reference>
<accession>A0A9Q5C202</accession>
<evidence type="ECO:0000313" key="4">
    <source>
        <dbReference type="Proteomes" id="UP000651333"/>
    </source>
</evidence>
<reference evidence="1 3" key="1">
    <citation type="submission" date="2015-08" db="EMBL/GenBank/DDBJ databases">
        <title>Complete genome sequence of Lactobacillus helveticus CAUH18, a probiotic strain originated from koumiss.</title>
        <authorList>
            <person name="Yang Y."/>
            <person name="Hao Y."/>
        </authorList>
    </citation>
    <scope>NUCLEOTIDE SEQUENCE [LARGE SCALE GENOMIC DNA]</scope>
    <source>
        <strain evidence="1 3">CAUH18</strain>
    </source>
</reference>
<dbReference type="SUPFAM" id="SSF56300">
    <property type="entry name" value="Metallo-dependent phosphatases"/>
    <property type="match status" value="1"/>
</dbReference>
<dbReference type="InterPro" id="IPR029052">
    <property type="entry name" value="Metallo-depent_PP-like"/>
</dbReference>
<dbReference type="Gene3D" id="3.60.21.10">
    <property type="match status" value="1"/>
</dbReference>
<dbReference type="EMBL" id="CP012381">
    <property type="protein sequence ID" value="ALI51832.1"/>
    <property type="molecule type" value="Genomic_DNA"/>
</dbReference>
<evidence type="ECO:0000313" key="2">
    <source>
        <dbReference type="EMBL" id="NRO35005.1"/>
    </source>
</evidence>
<evidence type="ECO:0000313" key="1">
    <source>
        <dbReference type="EMBL" id="ALI51832.1"/>
    </source>
</evidence>
<sequence>MKLLKHTKGIVDKIIGARKRSAMNKDGELLDPMQKYTTIGEYHVDAEDGTPDGKKFVLTVYQDKDGVLRQALSSESTTELAPEYVRKYSDELGRFRAFHNKKTGRRYLVEDYLDDYVSEVKKHIRDGKNSVNLGVITDTHFKDKDSVDFYGWNGLQHVQEFSYLEKFGLLDLKAHLGDWIDGSDAGLIGESELIKLKDSFKSDKVPYLNIKGNHDENDKFDEHHDIKASFPENEFENIMWPDMYRQKGIHYVSRQHGVAYFDIDDVRVVSVNTSDVPYILDNKGHKRYDNKITLAVREDQIEEIIEILTKSSNKKIVFMSHADPINRKGSNALKYNGRSLHELLVAFNQREKGRMHASEGEPAEFRLSNYFDFTKVKNARIIAYFCGHRHREDQYRINGIQYILFNCSALMGPNHSLTTKYNKNLNRKIDHNNEFAGYIVNIDLKRHRIQSFGYGAASRRRVYFI</sequence>
<proteinExistence type="predicted"/>
<gene>
    <name evidence="1" type="ORF">ALV80_00860</name>
    <name evidence="2" type="ORF">IMAU30003_01254</name>
</gene>
<dbReference type="Proteomes" id="UP000063930">
    <property type="component" value="Chromosome"/>
</dbReference>
<protein>
    <submittedName>
        <fullName evidence="1">Serine/threonine protein phosphatase</fullName>
    </submittedName>
</protein>
<dbReference type="AlphaFoldDB" id="A0A9Q5C202"/>
<dbReference type="RefSeq" id="WP_054607154.1">
    <property type="nucleotide sequence ID" value="NZ_CP012381.1"/>
</dbReference>
<evidence type="ECO:0000313" key="3">
    <source>
        <dbReference type="Proteomes" id="UP000063930"/>
    </source>
</evidence>
<name>A0A9Q5C202_LACHE</name>
<organism evidence="2 4">
    <name type="scientific">Lactobacillus helveticus</name>
    <name type="common">Lactobacillus suntoryeus</name>
    <dbReference type="NCBI Taxonomy" id="1587"/>
    <lineage>
        <taxon>Bacteria</taxon>
        <taxon>Bacillati</taxon>
        <taxon>Bacillota</taxon>
        <taxon>Bacilli</taxon>
        <taxon>Lactobacillales</taxon>
        <taxon>Lactobacillaceae</taxon>
        <taxon>Lactobacillus</taxon>
    </lineage>
</organism>